<gene>
    <name evidence="2" type="ORF">GCM10023116_17390</name>
</gene>
<keyword evidence="1" id="KW-0472">Membrane</keyword>
<proteinExistence type="predicted"/>
<reference evidence="3" key="1">
    <citation type="journal article" date="2019" name="Int. J. Syst. Evol. Microbiol.">
        <title>The Global Catalogue of Microorganisms (GCM) 10K type strain sequencing project: providing services to taxonomists for standard genome sequencing and annotation.</title>
        <authorList>
            <consortium name="The Broad Institute Genomics Platform"/>
            <consortium name="The Broad Institute Genome Sequencing Center for Infectious Disease"/>
            <person name="Wu L."/>
            <person name="Ma J."/>
        </authorList>
    </citation>
    <scope>NUCLEOTIDE SEQUENCE [LARGE SCALE GENOMIC DNA]</scope>
    <source>
        <strain evidence="3">JCM 17805</strain>
    </source>
</reference>
<comment type="caution">
    <text evidence="2">The sequence shown here is derived from an EMBL/GenBank/DDBJ whole genome shotgun (WGS) entry which is preliminary data.</text>
</comment>
<keyword evidence="1" id="KW-1133">Transmembrane helix</keyword>
<organism evidence="2 3">
    <name type="scientific">Kistimonas scapharcae</name>
    <dbReference type="NCBI Taxonomy" id="1036133"/>
    <lineage>
        <taxon>Bacteria</taxon>
        <taxon>Pseudomonadati</taxon>
        <taxon>Pseudomonadota</taxon>
        <taxon>Gammaproteobacteria</taxon>
        <taxon>Oceanospirillales</taxon>
        <taxon>Endozoicomonadaceae</taxon>
        <taxon>Kistimonas</taxon>
    </lineage>
</organism>
<keyword evidence="3" id="KW-1185">Reference proteome</keyword>
<feature type="transmembrane region" description="Helical" evidence="1">
    <location>
        <begin position="395"/>
        <end position="416"/>
    </location>
</feature>
<feature type="transmembrane region" description="Helical" evidence="1">
    <location>
        <begin position="314"/>
        <end position="333"/>
    </location>
</feature>
<evidence type="ECO:0000313" key="3">
    <source>
        <dbReference type="Proteomes" id="UP001500604"/>
    </source>
</evidence>
<accession>A0ABP8V2D0</accession>
<feature type="transmembrane region" description="Helical" evidence="1">
    <location>
        <begin position="223"/>
        <end position="241"/>
    </location>
</feature>
<dbReference type="Proteomes" id="UP001500604">
    <property type="component" value="Unassembled WGS sequence"/>
</dbReference>
<feature type="transmembrane region" description="Helical" evidence="1">
    <location>
        <begin position="453"/>
        <end position="472"/>
    </location>
</feature>
<protein>
    <submittedName>
        <fullName evidence="2">AbgT family transporter</fullName>
    </submittedName>
</protein>
<feature type="transmembrane region" description="Helical" evidence="1">
    <location>
        <begin position="176"/>
        <end position="196"/>
    </location>
</feature>
<evidence type="ECO:0000313" key="2">
    <source>
        <dbReference type="EMBL" id="GAA4649465.1"/>
    </source>
</evidence>
<feature type="transmembrane region" description="Helical" evidence="1">
    <location>
        <begin position="274"/>
        <end position="294"/>
    </location>
</feature>
<feature type="transmembrane region" description="Helical" evidence="1">
    <location>
        <begin position="84"/>
        <end position="113"/>
    </location>
</feature>
<keyword evidence="1" id="KW-0812">Transmembrane</keyword>
<feature type="transmembrane region" description="Helical" evidence="1">
    <location>
        <begin position="484"/>
        <end position="509"/>
    </location>
</feature>
<feature type="transmembrane region" description="Helical" evidence="1">
    <location>
        <begin position="423"/>
        <end position="441"/>
    </location>
</feature>
<feature type="transmembrane region" description="Helical" evidence="1">
    <location>
        <begin position="125"/>
        <end position="146"/>
    </location>
</feature>
<name>A0ABP8V2D0_9GAMM</name>
<feature type="transmembrane region" description="Helical" evidence="1">
    <location>
        <begin position="152"/>
        <end position="169"/>
    </location>
</feature>
<dbReference type="InterPro" id="IPR004697">
    <property type="entry name" value="AbgT"/>
</dbReference>
<dbReference type="PANTHER" id="PTHR30282:SF1">
    <property type="entry name" value="ABGT FAMILY TRANSPORTER"/>
    <property type="match status" value="1"/>
</dbReference>
<feature type="transmembrane region" description="Helical" evidence="1">
    <location>
        <begin position="354"/>
        <end position="375"/>
    </location>
</feature>
<dbReference type="Pfam" id="PF03806">
    <property type="entry name" value="ABG_transport"/>
    <property type="match status" value="1"/>
</dbReference>
<feature type="transmembrane region" description="Helical" evidence="1">
    <location>
        <begin position="41"/>
        <end position="64"/>
    </location>
</feature>
<evidence type="ECO:0000256" key="1">
    <source>
        <dbReference type="SAM" id="Phobius"/>
    </source>
</evidence>
<dbReference type="RefSeq" id="WP_345195319.1">
    <property type="nucleotide sequence ID" value="NZ_BAABFL010000134.1"/>
</dbReference>
<dbReference type="EMBL" id="BAABFL010000134">
    <property type="protein sequence ID" value="GAA4649465.1"/>
    <property type="molecule type" value="Genomic_DNA"/>
</dbReference>
<sequence>MSSNLSSAAVPPASSGKPALMDRFLNGIEKAGNKLPDPAMLFVYGLVLIFALSTFLSMFSYDLIHPVTREALTVKNLMTGEYLAGFLSSMVTTFMTFAPLGMVLVAMLGIGVAEQSGYINTSIKKILRITPAKILTPVLIAIGIFSHVASDAGYVLVIPIGGIIFYAAGRHPLAGIAAAFAGVSGGFSAAFVPSSIDPLLAGFTQSAAQIYDPNYVVNPLSNYFFTLCSAVLIISLGWYVTEKIIEPRLGKLKLDDDVEEAPNMSEMTAKESRAFTWATLSMVAGLVLLAAASLPESSSLRDASGSLSSYSAPLMQSIVPLIFLLFLVPGIVYGKLAGTFKSSKDVMGSLSKTLAGMSSYMVLAFFCALFLKAFADSNLGILLALSGAEVLQAMNLPGQATIVGIIFLTAMVNLLVGSASAKWALIGSIFVPMLMSLGISPELSQAAYRIGDSSSNIITPMLPYFPLVVVYCQRYIKDTGIGTVASMMMPFTLFFLVTWTIFLLGYWALGLPLGIQAPYTYPAL</sequence>
<dbReference type="PANTHER" id="PTHR30282">
    <property type="entry name" value="P-AMINOBENZOYL GLUTAMATE TRANSPORTER"/>
    <property type="match status" value="1"/>
</dbReference>